<dbReference type="GO" id="GO:0003677">
    <property type="term" value="F:DNA binding"/>
    <property type="evidence" value="ECO:0007669"/>
    <property type="project" value="UniProtKB-KW"/>
</dbReference>
<reference evidence="6 7" key="1">
    <citation type="submission" date="2020-07" db="EMBL/GenBank/DDBJ databases">
        <title>Sequencing the genomes of 1000 actinobacteria strains.</title>
        <authorList>
            <person name="Klenk H.-P."/>
        </authorList>
    </citation>
    <scope>NUCLEOTIDE SEQUENCE [LARGE SCALE GENOMIC DNA]</scope>
    <source>
        <strain evidence="6 7">DSM 19970</strain>
    </source>
</reference>
<dbReference type="Gene3D" id="1.20.120.530">
    <property type="entry name" value="GntR ligand-binding domain-like"/>
    <property type="match status" value="1"/>
</dbReference>
<dbReference type="Pfam" id="PF00392">
    <property type="entry name" value="GntR"/>
    <property type="match status" value="1"/>
</dbReference>
<protein>
    <submittedName>
        <fullName evidence="6">DNA-binding GntR family transcriptional regulator</fullName>
    </submittedName>
</protein>
<evidence type="ECO:0000313" key="7">
    <source>
        <dbReference type="Proteomes" id="UP000547973"/>
    </source>
</evidence>
<dbReference type="InterPro" id="IPR000524">
    <property type="entry name" value="Tscrpt_reg_HTH_GntR"/>
</dbReference>
<evidence type="ECO:0000313" key="6">
    <source>
        <dbReference type="EMBL" id="NYI42828.1"/>
    </source>
</evidence>
<evidence type="ECO:0000256" key="2">
    <source>
        <dbReference type="ARBA" id="ARBA00023125"/>
    </source>
</evidence>
<organism evidence="6 7">
    <name type="scientific">Demequina lutea</name>
    <dbReference type="NCBI Taxonomy" id="431489"/>
    <lineage>
        <taxon>Bacteria</taxon>
        <taxon>Bacillati</taxon>
        <taxon>Actinomycetota</taxon>
        <taxon>Actinomycetes</taxon>
        <taxon>Micrococcales</taxon>
        <taxon>Demequinaceae</taxon>
        <taxon>Demequina</taxon>
    </lineage>
</organism>
<dbReference type="InterPro" id="IPR036390">
    <property type="entry name" value="WH_DNA-bd_sf"/>
</dbReference>
<keyword evidence="2 6" id="KW-0238">DNA-binding</keyword>
<keyword evidence="3" id="KW-0804">Transcription</keyword>
<dbReference type="Pfam" id="PF07729">
    <property type="entry name" value="FCD"/>
    <property type="match status" value="1"/>
</dbReference>
<proteinExistence type="predicted"/>
<dbReference type="SMART" id="SM00345">
    <property type="entry name" value="HTH_GNTR"/>
    <property type="match status" value="1"/>
</dbReference>
<dbReference type="PANTHER" id="PTHR43537">
    <property type="entry name" value="TRANSCRIPTIONAL REGULATOR, GNTR FAMILY"/>
    <property type="match status" value="1"/>
</dbReference>
<accession>A0A7Y9ZE04</accession>
<dbReference type="PANTHER" id="PTHR43537:SF5">
    <property type="entry name" value="UXU OPERON TRANSCRIPTIONAL REGULATOR"/>
    <property type="match status" value="1"/>
</dbReference>
<evidence type="ECO:0000256" key="4">
    <source>
        <dbReference type="SAM" id="MobiDB-lite"/>
    </source>
</evidence>
<feature type="region of interest" description="Disordered" evidence="4">
    <location>
        <begin position="241"/>
        <end position="273"/>
    </location>
</feature>
<dbReference type="SMART" id="SM00895">
    <property type="entry name" value="FCD"/>
    <property type="match status" value="1"/>
</dbReference>
<dbReference type="InterPro" id="IPR008920">
    <property type="entry name" value="TF_FadR/GntR_C"/>
</dbReference>
<feature type="compositionally biased region" description="Low complexity" evidence="4">
    <location>
        <begin position="246"/>
        <end position="273"/>
    </location>
</feature>
<evidence type="ECO:0000256" key="1">
    <source>
        <dbReference type="ARBA" id="ARBA00023015"/>
    </source>
</evidence>
<dbReference type="SUPFAM" id="SSF46785">
    <property type="entry name" value="Winged helix' DNA-binding domain"/>
    <property type="match status" value="1"/>
</dbReference>
<dbReference type="Gene3D" id="1.10.10.10">
    <property type="entry name" value="Winged helix-like DNA-binding domain superfamily/Winged helix DNA-binding domain"/>
    <property type="match status" value="1"/>
</dbReference>
<comment type="caution">
    <text evidence="6">The sequence shown here is derived from an EMBL/GenBank/DDBJ whole genome shotgun (WGS) entry which is preliminary data.</text>
</comment>
<sequence length="273" mass="29508">MDIRSGWPGVVNLAEAAAVGGAVVHRRSLADDVYERLIELLLEAELEPGARLQIDGLARVWQVSQTPIREALARAEASGLVVRQPLRGYQVAPLLSPGEFEQLVEMRLLIEPHCAARACERADDDVFDLLERQQAVMRDSPKGPTSHDYRDYLRADIAFHETIAAASGNRFLPAALAVTSTHAHRFRRFGGGTITDATDSLREHSVVLRALRARDAEGASVAMRQHLLGVAERGRGVVSLPVQERPSSSGSPTGWPSSPPSSHAAAGSHVNAE</sequence>
<dbReference type="GO" id="GO:0003700">
    <property type="term" value="F:DNA-binding transcription factor activity"/>
    <property type="evidence" value="ECO:0007669"/>
    <property type="project" value="InterPro"/>
</dbReference>
<dbReference type="EMBL" id="JACBZO010000001">
    <property type="protein sequence ID" value="NYI42828.1"/>
    <property type="molecule type" value="Genomic_DNA"/>
</dbReference>
<dbReference type="AlphaFoldDB" id="A0A7Y9ZE04"/>
<dbReference type="SUPFAM" id="SSF48008">
    <property type="entry name" value="GntR ligand-binding domain-like"/>
    <property type="match status" value="1"/>
</dbReference>
<dbReference type="InterPro" id="IPR011711">
    <property type="entry name" value="GntR_C"/>
</dbReference>
<dbReference type="PROSITE" id="PS50949">
    <property type="entry name" value="HTH_GNTR"/>
    <property type="match status" value="1"/>
</dbReference>
<gene>
    <name evidence="6" type="ORF">BKA03_002947</name>
</gene>
<keyword evidence="1" id="KW-0805">Transcription regulation</keyword>
<feature type="domain" description="HTH gntR-type" evidence="5">
    <location>
        <begin position="27"/>
        <end position="94"/>
    </location>
</feature>
<evidence type="ECO:0000256" key="3">
    <source>
        <dbReference type="ARBA" id="ARBA00023163"/>
    </source>
</evidence>
<dbReference type="RefSeq" id="WP_062076283.1">
    <property type="nucleotide sequence ID" value="NZ_BBRC01000026.1"/>
</dbReference>
<name>A0A7Y9ZE04_9MICO</name>
<keyword evidence="7" id="KW-1185">Reference proteome</keyword>
<dbReference type="Proteomes" id="UP000547973">
    <property type="component" value="Unassembled WGS sequence"/>
</dbReference>
<evidence type="ECO:0000259" key="5">
    <source>
        <dbReference type="PROSITE" id="PS50949"/>
    </source>
</evidence>
<dbReference type="InterPro" id="IPR036388">
    <property type="entry name" value="WH-like_DNA-bd_sf"/>
</dbReference>